<protein>
    <submittedName>
        <fullName evidence="6">Ribosome recycling factor</fullName>
    </submittedName>
</protein>
<dbReference type="Gene3D" id="1.10.132.20">
    <property type="entry name" value="Ribosome-recycling factor"/>
    <property type="match status" value="1"/>
</dbReference>
<dbReference type="InterPro" id="IPR036191">
    <property type="entry name" value="RRF_sf"/>
</dbReference>
<evidence type="ECO:0000313" key="7">
    <source>
        <dbReference type="Proteomes" id="UP000076842"/>
    </source>
</evidence>
<dbReference type="SUPFAM" id="SSF55194">
    <property type="entry name" value="Ribosome recycling factor, RRF"/>
    <property type="match status" value="1"/>
</dbReference>
<dbReference type="STRING" id="1353952.A0A165ENE8"/>
<dbReference type="EMBL" id="KV423999">
    <property type="protein sequence ID" value="KZT55212.1"/>
    <property type="molecule type" value="Genomic_DNA"/>
</dbReference>
<evidence type="ECO:0000259" key="5">
    <source>
        <dbReference type="Pfam" id="PF01765"/>
    </source>
</evidence>
<sequence length="282" mass="30545">MLPPLRLSIAGALGRPLSALRSGTPTTTALLSSRHPPPPPQTRHYASKSKSSKHKLPKNAPSRSESSSEDAPVTLVMSRHKHHAGEIVDELVPGKHGAEDVELTKVETKMKGVVDWYKREVGNMETRGSGRVTPALLDGVRVNLEGGTSGGTRLDEVATVGVREGNVLVVTLFEESTMKAVKTSLQSDRYNFNPQPVDERTIRIPVPRPTAEARGELAKAAARLAEDARIKVRAAREAGNKAFKAAGVIDKRAPPYVKCQKLTDDHIEQIDQILQGVRKSLG</sequence>
<comment type="similarity">
    <text evidence="1">Belongs to the RRF family.</text>
</comment>
<evidence type="ECO:0000256" key="1">
    <source>
        <dbReference type="ARBA" id="ARBA00005912"/>
    </source>
</evidence>
<dbReference type="GO" id="GO:0005739">
    <property type="term" value="C:mitochondrion"/>
    <property type="evidence" value="ECO:0007669"/>
    <property type="project" value="TreeGrafter"/>
</dbReference>
<dbReference type="InterPro" id="IPR023584">
    <property type="entry name" value="Ribosome_recyc_fac_dom"/>
</dbReference>
<feature type="domain" description="Ribosome recycling factor" evidence="5">
    <location>
        <begin position="127"/>
        <end position="280"/>
    </location>
</feature>
<keyword evidence="2" id="KW-0648">Protein biosynthesis</keyword>
<dbReference type="AlphaFoldDB" id="A0A165ENE8"/>
<dbReference type="Proteomes" id="UP000076842">
    <property type="component" value="Unassembled WGS sequence"/>
</dbReference>
<evidence type="ECO:0000313" key="6">
    <source>
        <dbReference type="EMBL" id="KZT55212.1"/>
    </source>
</evidence>
<dbReference type="GO" id="GO:0006412">
    <property type="term" value="P:translation"/>
    <property type="evidence" value="ECO:0007669"/>
    <property type="project" value="UniProtKB-KW"/>
</dbReference>
<dbReference type="InParanoid" id="A0A165ENE8"/>
<dbReference type="Gene3D" id="3.30.1360.40">
    <property type="match status" value="1"/>
</dbReference>
<dbReference type="InterPro" id="IPR002661">
    <property type="entry name" value="Ribosome_recyc_fac"/>
</dbReference>
<comment type="function">
    <text evidence="3">Necessary for protein synthesis in mitochondria. Functions as a ribosome recycling factor in mitochondria.</text>
</comment>
<dbReference type="OrthoDB" id="407355at2759"/>
<evidence type="ECO:0000256" key="3">
    <source>
        <dbReference type="ARBA" id="ARBA00024909"/>
    </source>
</evidence>
<name>A0A165ENE8_9BASI</name>
<feature type="region of interest" description="Disordered" evidence="4">
    <location>
        <begin position="14"/>
        <end position="76"/>
    </location>
</feature>
<accession>A0A165ENE8</accession>
<dbReference type="PANTHER" id="PTHR20982">
    <property type="entry name" value="RIBOSOME RECYCLING FACTOR"/>
    <property type="match status" value="1"/>
</dbReference>
<proteinExistence type="inferred from homology"/>
<gene>
    <name evidence="6" type="ORF">CALCODRAFT_498915</name>
</gene>
<evidence type="ECO:0000256" key="2">
    <source>
        <dbReference type="ARBA" id="ARBA00022917"/>
    </source>
</evidence>
<organism evidence="6 7">
    <name type="scientific">Calocera cornea HHB12733</name>
    <dbReference type="NCBI Taxonomy" id="1353952"/>
    <lineage>
        <taxon>Eukaryota</taxon>
        <taxon>Fungi</taxon>
        <taxon>Dikarya</taxon>
        <taxon>Basidiomycota</taxon>
        <taxon>Agaricomycotina</taxon>
        <taxon>Dacrymycetes</taxon>
        <taxon>Dacrymycetales</taxon>
        <taxon>Dacrymycetaceae</taxon>
        <taxon>Calocera</taxon>
    </lineage>
</organism>
<dbReference type="Pfam" id="PF01765">
    <property type="entry name" value="RRF"/>
    <property type="match status" value="1"/>
</dbReference>
<feature type="compositionally biased region" description="Polar residues" evidence="4">
    <location>
        <begin position="21"/>
        <end position="31"/>
    </location>
</feature>
<keyword evidence="7" id="KW-1185">Reference proteome</keyword>
<dbReference type="PANTHER" id="PTHR20982:SF3">
    <property type="entry name" value="MITOCHONDRIAL RIBOSOME RECYCLING FACTOR PSEUDO 1"/>
    <property type="match status" value="1"/>
</dbReference>
<dbReference type="GO" id="GO:0043023">
    <property type="term" value="F:ribosomal large subunit binding"/>
    <property type="evidence" value="ECO:0007669"/>
    <property type="project" value="TreeGrafter"/>
</dbReference>
<feature type="compositionally biased region" description="Basic residues" evidence="4">
    <location>
        <begin position="45"/>
        <end position="57"/>
    </location>
</feature>
<reference evidence="6 7" key="1">
    <citation type="journal article" date="2016" name="Mol. Biol. Evol.">
        <title>Comparative Genomics of Early-Diverging Mushroom-Forming Fungi Provides Insights into the Origins of Lignocellulose Decay Capabilities.</title>
        <authorList>
            <person name="Nagy L.G."/>
            <person name="Riley R."/>
            <person name="Tritt A."/>
            <person name="Adam C."/>
            <person name="Daum C."/>
            <person name="Floudas D."/>
            <person name="Sun H."/>
            <person name="Yadav J.S."/>
            <person name="Pangilinan J."/>
            <person name="Larsson K.H."/>
            <person name="Matsuura K."/>
            <person name="Barry K."/>
            <person name="Labutti K."/>
            <person name="Kuo R."/>
            <person name="Ohm R.A."/>
            <person name="Bhattacharya S.S."/>
            <person name="Shirouzu T."/>
            <person name="Yoshinaga Y."/>
            <person name="Martin F.M."/>
            <person name="Grigoriev I.V."/>
            <person name="Hibbett D.S."/>
        </authorList>
    </citation>
    <scope>NUCLEOTIDE SEQUENCE [LARGE SCALE GENOMIC DNA]</scope>
    <source>
        <strain evidence="6 7">HHB12733</strain>
    </source>
</reference>
<evidence type="ECO:0000256" key="4">
    <source>
        <dbReference type="SAM" id="MobiDB-lite"/>
    </source>
</evidence>